<proteinExistence type="predicted"/>
<evidence type="ECO:0000313" key="2">
    <source>
        <dbReference type="EMBL" id="RCV42206.1"/>
    </source>
</evidence>
<accession>A0A368SIE4</accession>
<organism evidence="2">
    <name type="scientific">Setaria italica</name>
    <name type="common">Foxtail millet</name>
    <name type="synonym">Panicum italicum</name>
    <dbReference type="NCBI Taxonomy" id="4555"/>
    <lineage>
        <taxon>Eukaryota</taxon>
        <taxon>Viridiplantae</taxon>
        <taxon>Streptophyta</taxon>
        <taxon>Embryophyta</taxon>
        <taxon>Tracheophyta</taxon>
        <taxon>Spermatophyta</taxon>
        <taxon>Magnoliopsida</taxon>
        <taxon>Liliopsida</taxon>
        <taxon>Poales</taxon>
        <taxon>Poaceae</taxon>
        <taxon>PACMAD clade</taxon>
        <taxon>Panicoideae</taxon>
        <taxon>Panicodae</taxon>
        <taxon>Paniceae</taxon>
        <taxon>Cenchrinae</taxon>
        <taxon>Setaria</taxon>
    </lineage>
</organism>
<reference evidence="2" key="1">
    <citation type="journal article" date="2012" name="Nat. Biotechnol.">
        <title>Reference genome sequence of the model plant Setaria.</title>
        <authorList>
            <person name="Bennetzen J.L."/>
            <person name="Schmutz J."/>
            <person name="Wang H."/>
            <person name="Percifield R."/>
            <person name="Hawkins J."/>
            <person name="Pontaroli A.C."/>
            <person name="Estep M."/>
            <person name="Feng L."/>
            <person name="Vaughn J.N."/>
            <person name="Grimwood J."/>
            <person name="Jenkins J."/>
            <person name="Barry K."/>
            <person name="Lindquist E."/>
            <person name="Hellsten U."/>
            <person name="Deshpande S."/>
            <person name="Wang X."/>
            <person name="Wu X."/>
            <person name="Mitros T."/>
            <person name="Triplett J."/>
            <person name="Yang X."/>
            <person name="Ye C.Y."/>
            <person name="Mauro-Herrera M."/>
            <person name="Wang L."/>
            <person name="Li P."/>
            <person name="Sharma M."/>
            <person name="Sharma R."/>
            <person name="Ronald P.C."/>
            <person name="Panaud O."/>
            <person name="Kellogg E.A."/>
            <person name="Brutnell T.P."/>
            <person name="Doust A.N."/>
            <person name="Tuskan G.A."/>
            <person name="Rokhsar D."/>
            <person name="Devos K.M."/>
        </authorList>
    </citation>
    <scope>NUCLEOTIDE SEQUENCE [LARGE SCALE GENOMIC DNA]</scope>
    <source>
        <strain evidence="2">Yugu1</strain>
    </source>
</reference>
<gene>
    <name evidence="2" type="ORF">SETIT_9G197800v2</name>
</gene>
<dbReference type="EMBL" id="CM003536">
    <property type="protein sequence ID" value="RCV42206.1"/>
    <property type="molecule type" value="Genomic_DNA"/>
</dbReference>
<protein>
    <submittedName>
        <fullName evidence="2">Uncharacterized protein</fullName>
    </submittedName>
</protein>
<name>A0A368SIE4_SETIT</name>
<sequence length="93" mass="10072">MHRRDGDKPKGTSRGAWRGSWRPGPLPAILTLYPGPVPRAPSPLINLTAAGLSPPRLHCCSLSRAQVRQDRLHYSLGSVLCLLHASTDVSLVL</sequence>
<feature type="compositionally biased region" description="Basic and acidic residues" evidence="1">
    <location>
        <begin position="1"/>
        <end position="10"/>
    </location>
</feature>
<dbReference type="AlphaFoldDB" id="A0A368SIE4"/>
<feature type="region of interest" description="Disordered" evidence="1">
    <location>
        <begin position="1"/>
        <end position="24"/>
    </location>
</feature>
<reference evidence="2" key="2">
    <citation type="submission" date="2015-07" db="EMBL/GenBank/DDBJ databases">
        <authorList>
            <person name="Noorani M."/>
        </authorList>
    </citation>
    <scope>NUCLEOTIDE SEQUENCE</scope>
    <source>
        <strain evidence="2">Yugu1</strain>
    </source>
</reference>
<evidence type="ECO:0000256" key="1">
    <source>
        <dbReference type="SAM" id="MobiDB-lite"/>
    </source>
</evidence>